<dbReference type="RefSeq" id="WP_406720412.1">
    <property type="nucleotide sequence ID" value="NZ_CP135443.1"/>
</dbReference>
<dbReference type="InterPro" id="IPR010982">
    <property type="entry name" value="Lambda_DNA-bd_dom_sf"/>
</dbReference>
<sequence>MIGTIGNISPISKGGIHSITENTVAGIFPFMDTTFRDALEKALQLTGKSLRSVATAADVSYDQFKSLRQGKSQKTNVDDALKLIRAFGVTPEEFYAGHFSNQPHTTAIPGKVGAGAPVHLTDDHAKGGGLYEVITPPQLIGKHAVAVEVEGDSMEPVYSEGDLLFYIRETHEGVPIEAINRKVIAQTADGKVWVKLLKHGSTAGKFNLLSINPTGDNMHDVNLTWASPVLMHLPADLVTRAK</sequence>
<dbReference type="InterPro" id="IPR036286">
    <property type="entry name" value="LexA/Signal_pep-like_sf"/>
</dbReference>
<name>A0ABZ1DXG3_9RHOB</name>
<dbReference type="PANTHER" id="PTHR40661:SF3">
    <property type="entry name" value="FELS-1 PROPHAGE TRANSCRIPTIONAL REGULATOR"/>
    <property type="match status" value="1"/>
</dbReference>
<keyword evidence="3" id="KW-0804">Transcription</keyword>
<proteinExistence type="predicted"/>
<dbReference type="Proteomes" id="UP001623290">
    <property type="component" value="Chromosome"/>
</dbReference>
<keyword evidence="6" id="KW-1185">Reference proteome</keyword>
<dbReference type="InterPro" id="IPR001387">
    <property type="entry name" value="Cro/C1-type_HTH"/>
</dbReference>
<protein>
    <submittedName>
        <fullName evidence="5">LexA family transcriptional regulator</fullName>
    </submittedName>
</protein>
<dbReference type="SUPFAM" id="SSF51306">
    <property type="entry name" value="LexA/Signal peptidase"/>
    <property type="match status" value="1"/>
</dbReference>
<dbReference type="SUPFAM" id="SSF47413">
    <property type="entry name" value="lambda repressor-like DNA-binding domains"/>
    <property type="match status" value="1"/>
</dbReference>
<keyword evidence="1" id="KW-0805">Transcription regulation</keyword>
<evidence type="ECO:0000313" key="5">
    <source>
        <dbReference type="EMBL" id="WRY32936.1"/>
    </source>
</evidence>
<dbReference type="EMBL" id="CP135443">
    <property type="protein sequence ID" value="WRY32936.1"/>
    <property type="molecule type" value="Genomic_DNA"/>
</dbReference>
<dbReference type="CDD" id="cd06529">
    <property type="entry name" value="S24_LexA-like"/>
    <property type="match status" value="1"/>
</dbReference>
<dbReference type="InterPro" id="IPR039418">
    <property type="entry name" value="LexA-like"/>
</dbReference>
<dbReference type="Pfam" id="PF00717">
    <property type="entry name" value="Peptidase_S24"/>
    <property type="match status" value="1"/>
</dbReference>
<accession>A0ABZ1DXG3</accession>
<dbReference type="PANTHER" id="PTHR40661">
    <property type="match status" value="1"/>
</dbReference>
<evidence type="ECO:0000256" key="2">
    <source>
        <dbReference type="ARBA" id="ARBA00023125"/>
    </source>
</evidence>
<evidence type="ECO:0000259" key="4">
    <source>
        <dbReference type="PROSITE" id="PS50943"/>
    </source>
</evidence>
<evidence type="ECO:0000256" key="3">
    <source>
        <dbReference type="ARBA" id="ARBA00023163"/>
    </source>
</evidence>
<reference evidence="5 6" key="1">
    <citation type="submission" date="2023-09" db="EMBL/GenBank/DDBJ databases">
        <title>Thioclava shenzhenensis sp. nov., a multidrug resistant bacteria-antagonizing species isolated from coastal seawater.</title>
        <authorList>
            <person name="Long M."/>
        </authorList>
    </citation>
    <scope>NUCLEOTIDE SEQUENCE [LARGE SCALE GENOMIC DNA]</scope>
    <source>
        <strain evidence="5 6">FTW29</strain>
    </source>
</reference>
<evidence type="ECO:0000256" key="1">
    <source>
        <dbReference type="ARBA" id="ARBA00023015"/>
    </source>
</evidence>
<dbReference type="Gene3D" id="2.10.109.10">
    <property type="entry name" value="Umud Fragment, subunit A"/>
    <property type="match status" value="1"/>
</dbReference>
<dbReference type="PROSITE" id="PS50943">
    <property type="entry name" value="HTH_CROC1"/>
    <property type="match status" value="1"/>
</dbReference>
<dbReference type="InterPro" id="IPR015927">
    <property type="entry name" value="Peptidase_S24_S26A/B/C"/>
</dbReference>
<feature type="domain" description="HTH cro/C1-type" evidence="4">
    <location>
        <begin position="39"/>
        <end position="94"/>
    </location>
</feature>
<evidence type="ECO:0000313" key="6">
    <source>
        <dbReference type="Proteomes" id="UP001623290"/>
    </source>
</evidence>
<gene>
    <name evidence="5" type="ORF">RPE78_09525</name>
</gene>
<keyword evidence="2" id="KW-0238">DNA-binding</keyword>
<organism evidence="5 6">
    <name type="scientific">Thioclava litoralis</name>
    <dbReference type="NCBI Taxonomy" id="3076557"/>
    <lineage>
        <taxon>Bacteria</taxon>
        <taxon>Pseudomonadati</taxon>
        <taxon>Pseudomonadota</taxon>
        <taxon>Alphaproteobacteria</taxon>
        <taxon>Rhodobacterales</taxon>
        <taxon>Paracoccaceae</taxon>
        <taxon>Thioclava</taxon>
    </lineage>
</organism>